<dbReference type="GO" id="GO:0004764">
    <property type="term" value="F:shikimate 3-dehydrogenase (NADP+) activity"/>
    <property type="evidence" value="ECO:0007669"/>
    <property type="project" value="InterPro"/>
</dbReference>
<reference evidence="5" key="1">
    <citation type="submission" date="2023-06" db="EMBL/GenBank/DDBJ databases">
        <authorList>
            <person name="Noh H."/>
        </authorList>
    </citation>
    <scope>NUCLEOTIDE SEQUENCE</scope>
    <source>
        <strain evidence="5">DUCC20226</strain>
    </source>
</reference>
<dbReference type="PANTHER" id="PTHR21089">
    <property type="entry name" value="SHIKIMATE DEHYDROGENASE"/>
    <property type="match status" value="1"/>
</dbReference>
<dbReference type="SUPFAM" id="SSF51735">
    <property type="entry name" value="NAD(P)-binding Rossmann-fold domains"/>
    <property type="match status" value="1"/>
</dbReference>
<dbReference type="Proteomes" id="UP001265746">
    <property type="component" value="Unassembled WGS sequence"/>
</dbReference>
<dbReference type="Pfam" id="PF18317">
    <property type="entry name" value="SDH_C"/>
    <property type="match status" value="1"/>
</dbReference>
<feature type="domain" description="Shikimate dehydrogenase substrate binding N-terminal" evidence="3">
    <location>
        <begin position="33"/>
        <end position="114"/>
    </location>
</feature>
<proteinExistence type="predicted"/>
<dbReference type="AlphaFoldDB" id="A0AAD9VYT8"/>
<dbReference type="InterPro" id="IPR041121">
    <property type="entry name" value="SDH_C"/>
</dbReference>
<dbReference type="InterPro" id="IPR022893">
    <property type="entry name" value="Shikimate_DH_fam"/>
</dbReference>
<dbReference type="SUPFAM" id="SSF53223">
    <property type="entry name" value="Aminoacid dehydrogenase-like, N-terminal domain"/>
    <property type="match status" value="1"/>
</dbReference>
<dbReference type="InterPro" id="IPR036291">
    <property type="entry name" value="NAD(P)-bd_dom_sf"/>
</dbReference>
<feature type="domain" description="Quinate/shikimate 5-dehydrogenase/glutamyl-tRNA reductase" evidence="2">
    <location>
        <begin position="142"/>
        <end position="201"/>
    </location>
</feature>
<dbReference type="GO" id="GO:0005737">
    <property type="term" value="C:cytoplasm"/>
    <property type="evidence" value="ECO:0007669"/>
    <property type="project" value="InterPro"/>
</dbReference>
<sequence length="311" mass="33408">MIVPDGSSGGPPDGVTYQKGQGREPASTKKFYIFGHNISHSLSPTIHNEGFKHTGFDGHYTVHESLKVDSRIAALLADPDFGGASVTLPHKLQVADLLDFVSPAAKKIGAINTISKKDGKLWGDNTDWSGIKSCIDSAGITGLADAPAIVLGAGGAARAACYALVELGIPRILVVNRTRSKAEAMISRFPEASFDICETLEEAVEASKTAPPRVVIGCIPADDLTEDKIPTRLFGGAEPGILVEMAYKPPVTGMEKAAVKHLNWRIFKGVDILREQGYAQFSIWTGIEAPKEVMSRAMEEELKRRAVTQKQ</sequence>
<dbReference type="Pfam" id="PF08501">
    <property type="entry name" value="Shikimate_dh_N"/>
    <property type="match status" value="1"/>
</dbReference>
<keyword evidence="6" id="KW-1185">Reference proteome</keyword>
<dbReference type="NCBIfam" id="TIGR01809">
    <property type="entry name" value="Shik-DH-AROM"/>
    <property type="match status" value="1"/>
</dbReference>
<protein>
    <submittedName>
        <fullName evidence="5">Uncharacterized protein</fullName>
    </submittedName>
</protein>
<dbReference type="PANTHER" id="PTHR21089:SF1">
    <property type="entry name" value="BIFUNCTIONAL 3-DEHYDROQUINATE DEHYDRATASE_SHIKIMATE DEHYDROGENASE, CHLOROPLASTIC"/>
    <property type="match status" value="1"/>
</dbReference>
<dbReference type="InterPro" id="IPR006151">
    <property type="entry name" value="Shikm_DH/Glu-tRNA_Rdtase"/>
</dbReference>
<dbReference type="InterPro" id="IPR013708">
    <property type="entry name" value="Shikimate_DH-bd_N"/>
</dbReference>
<evidence type="ECO:0000259" key="3">
    <source>
        <dbReference type="Pfam" id="PF08501"/>
    </source>
</evidence>
<evidence type="ECO:0000313" key="5">
    <source>
        <dbReference type="EMBL" id="KAK2599916.1"/>
    </source>
</evidence>
<comment type="caution">
    <text evidence="5">The sequence shown here is derived from an EMBL/GenBank/DDBJ whole genome shotgun (WGS) entry which is preliminary data.</text>
</comment>
<accession>A0AAD9VYT8</accession>
<evidence type="ECO:0000313" key="6">
    <source>
        <dbReference type="Proteomes" id="UP001265746"/>
    </source>
</evidence>
<dbReference type="InterPro" id="IPR046346">
    <property type="entry name" value="Aminoacid_DH-like_N_sf"/>
</dbReference>
<dbReference type="Gene3D" id="3.40.50.720">
    <property type="entry name" value="NAD(P)-binding Rossmann-like Domain"/>
    <property type="match status" value="1"/>
</dbReference>
<dbReference type="InterPro" id="IPR010110">
    <property type="entry name" value="Shikimate_DH_AroM-type"/>
</dbReference>
<name>A0AAD9VYT8_PHOAM</name>
<dbReference type="EMBL" id="JAUJFL010000007">
    <property type="protein sequence ID" value="KAK2599916.1"/>
    <property type="molecule type" value="Genomic_DNA"/>
</dbReference>
<gene>
    <name evidence="5" type="ORF">N8I77_011633</name>
</gene>
<evidence type="ECO:0000259" key="2">
    <source>
        <dbReference type="Pfam" id="PF01488"/>
    </source>
</evidence>
<dbReference type="GO" id="GO:0019632">
    <property type="term" value="P:shikimate metabolic process"/>
    <property type="evidence" value="ECO:0007669"/>
    <property type="project" value="TreeGrafter"/>
</dbReference>
<feature type="region of interest" description="Disordered" evidence="1">
    <location>
        <begin position="1"/>
        <end position="22"/>
    </location>
</feature>
<evidence type="ECO:0000256" key="1">
    <source>
        <dbReference type="SAM" id="MobiDB-lite"/>
    </source>
</evidence>
<dbReference type="Gene3D" id="3.40.50.10860">
    <property type="entry name" value="Leucine Dehydrogenase, chain A, domain 1"/>
    <property type="match status" value="1"/>
</dbReference>
<organism evidence="5 6">
    <name type="scientific">Phomopsis amygdali</name>
    <name type="common">Fusicoccum amygdali</name>
    <dbReference type="NCBI Taxonomy" id="1214568"/>
    <lineage>
        <taxon>Eukaryota</taxon>
        <taxon>Fungi</taxon>
        <taxon>Dikarya</taxon>
        <taxon>Ascomycota</taxon>
        <taxon>Pezizomycotina</taxon>
        <taxon>Sordariomycetes</taxon>
        <taxon>Sordariomycetidae</taxon>
        <taxon>Diaporthales</taxon>
        <taxon>Diaporthaceae</taxon>
        <taxon>Diaporthe</taxon>
    </lineage>
</organism>
<dbReference type="GO" id="GO:0009423">
    <property type="term" value="P:chorismate biosynthetic process"/>
    <property type="evidence" value="ECO:0007669"/>
    <property type="project" value="TreeGrafter"/>
</dbReference>
<evidence type="ECO:0000259" key="4">
    <source>
        <dbReference type="Pfam" id="PF18317"/>
    </source>
</evidence>
<feature type="domain" description="SDH C-terminal" evidence="4">
    <location>
        <begin position="269"/>
        <end position="298"/>
    </location>
</feature>
<dbReference type="Pfam" id="PF01488">
    <property type="entry name" value="Shikimate_DH"/>
    <property type="match status" value="1"/>
</dbReference>